<dbReference type="EMBL" id="BARS01055078">
    <property type="protein sequence ID" value="GAG42742.1"/>
    <property type="molecule type" value="Genomic_DNA"/>
</dbReference>
<gene>
    <name evidence="1" type="ORF">S01H1_81396</name>
</gene>
<dbReference type="AlphaFoldDB" id="X0Y618"/>
<comment type="caution">
    <text evidence="1">The sequence shown here is derived from an EMBL/GenBank/DDBJ whole genome shotgun (WGS) entry which is preliminary data.</text>
</comment>
<accession>X0Y618</accession>
<protein>
    <submittedName>
        <fullName evidence="1">Uncharacterized protein</fullName>
    </submittedName>
</protein>
<name>X0Y618_9ZZZZ</name>
<evidence type="ECO:0000313" key="1">
    <source>
        <dbReference type="EMBL" id="GAG42742.1"/>
    </source>
</evidence>
<feature type="non-terminal residue" evidence="1">
    <location>
        <position position="1"/>
    </location>
</feature>
<reference evidence="1" key="1">
    <citation type="journal article" date="2014" name="Front. Microbiol.">
        <title>High frequency of phylogenetically diverse reductive dehalogenase-homologous genes in deep subseafloor sedimentary metagenomes.</title>
        <authorList>
            <person name="Kawai M."/>
            <person name="Futagami T."/>
            <person name="Toyoda A."/>
            <person name="Takaki Y."/>
            <person name="Nishi S."/>
            <person name="Hori S."/>
            <person name="Arai W."/>
            <person name="Tsubouchi T."/>
            <person name="Morono Y."/>
            <person name="Uchiyama I."/>
            <person name="Ito T."/>
            <person name="Fujiyama A."/>
            <person name="Inagaki F."/>
            <person name="Takami H."/>
        </authorList>
    </citation>
    <scope>NUCLEOTIDE SEQUENCE</scope>
    <source>
        <strain evidence="1">Expedition CK06-06</strain>
    </source>
</reference>
<proteinExistence type="predicted"/>
<organism evidence="1">
    <name type="scientific">marine sediment metagenome</name>
    <dbReference type="NCBI Taxonomy" id="412755"/>
    <lineage>
        <taxon>unclassified sequences</taxon>
        <taxon>metagenomes</taxon>
        <taxon>ecological metagenomes</taxon>
    </lineage>
</organism>
<sequence>VFTLRNSYDQNPDNDISQLQKELIDDRILALNAFFELQGYVRKHRISLLI</sequence>